<protein>
    <submittedName>
        <fullName evidence="1">Uncharacterized protein</fullName>
    </submittedName>
</protein>
<accession>A0ACC2B6Y2</accession>
<dbReference type="EMBL" id="CM055108">
    <property type="protein sequence ID" value="KAJ7525553.1"/>
    <property type="molecule type" value="Genomic_DNA"/>
</dbReference>
<sequence length="713" mass="78303">MLPIGLLAAAGLRWLAVMKIGQKTTSAASQYQLSSFWPHFRGIPIPSHSMSMSKGAPSNGSKERTTNQPLDCCWTGPPWDQRNASSADHSDGASPSGRLEWDAKISACVWESCLSKAKGSAAALSAVNPCSVSDHVQDQSPGMPTEATHCRNKLDFSLEHHSSFAKCRGEAKGTKSDAQRFPQEKTERLSEQRGWSTDIGGAESDHCKNLQQHEIYQSVAKEKSGQPNFIGQEQHKTRLLSSDVRASAKTNATDEKEHNAEEFLAENSQISLNLGKRIYFDYSSGAGVSKAGSSSTTSKKHRPSSSQASPVPSCQVQGCKTDLSAVKVYYRRHKVCEMHSKAPRGVVSGQEQRFCQQCSRFHVLLEFDEGKRSCRRRLAGHNERRRKPQTDLSATSPVGAIFLPGEMQYAHELDGSFFFQQRTGSSSVFVDLDDSRTGSWPGQYKSENQLEFFNRLDAPDLQKQLLDTALSGHQADRLLIKSRSDRPIPIISDLAVQSDHHSLEMHYQSLTPALSSQTVAQAAVEMTLTVQARGGIHDSGSALSLLSSESWGSKSSNSVALDLIEHGSLVIGPQTAKIQTSVPQLLMKNNLLEAQQDYTLKSTESLLSEFQSQGYAAKSISGSLDEDQQQLSGLQSAFAKHSMLSFLRGQDPHPQTRIESQYSHPVLNFANFSHPQVQPLQLSLQSDSMMHPSTPQFLGFTAPRSNEASIYDF</sequence>
<organism evidence="1 2">
    <name type="scientific">Diphasiastrum complanatum</name>
    <name type="common">Issler's clubmoss</name>
    <name type="synonym">Lycopodium complanatum</name>
    <dbReference type="NCBI Taxonomy" id="34168"/>
    <lineage>
        <taxon>Eukaryota</taxon>
        <taxon>Viridiplantae</taxon>
        <taxon>Streptophyta</taxon>
        <taxon>Embryophyta</taxon>
        <taxon>Tracheophyta</taxon>
        <taxon>Lycopodiopsida</taxon>
        <taxon>Lycopodiales</taxon>
        <taxon>Lycopodiaceae</taxon>
        <taxon>Lycopodioideae</taxon>
        <taxon>Diphasiastrum</taxon>
    </lineage>
</organism>
<reference evidence="2" key="1">
    <citation type="journal article" date="2024" name="Proc. Natl. Acad. Sci. U.S.A.">
        <title>Extraordinary preservation of gene collinearity over three hundred million years revealed in homosporous lycophytes.</title>
        <authorList>
            <person name="Li C."/>
            <person name="Wickell D."/>
            <person name="Kuo L.Y."/>
            <person name="Chen X."/>
            <person name="Nie B."/>
            <person name="Liao X."/>
            <person name="Peng D."/>
            <person name="Ji J."/>
            <person name="Jenkins J."/>
            <person name="Williams M."/>
            <person name="Shu S."/>
            <person name="Plott C."/>
            <person name="Barry K."/>
            <person name="Rajasekar S."/>
            <person name="Grimwood J."/>
            <person name="Han X."/>
            <person name="Sun S."/>
            <person name="Hou Z."/>
            <person name="He W."/>
            <person name="Dai G."/>
            <person name="Sun C."/>
            <person name="Schmutz J."/>
            <person name="Leebens-Mack J.H."/>
            <person name="Li F.W."/>
            <person name="Wang L."/>
        </authorList>
    </citation>
    <scope>NUCLEOTIDE SEQUENCE [LARGE SCALE GENOMIC DNA]</scope>
    <source>
        <strain evidence="2">cv. PW_Plant_1</strain>
    </source>
</reference>
<evidence type="ECO:0000313" key="2">
    <source>
        <dbReference type="Proteomes" id="UP001162992"/>
    </source>
</evidence>
<keyword evidence="2" id="KW-1185">Reference proteome</keyword>
<name>A0ACC2B6Y2_DIPCM</name>
<evidence type="ECO:0000313" key="1">
    <source>
        <dbReference type="EMBL" id="KAJ7525553.1"/>
    </source>
</evidence>
<dbReference type="Proteomes" id="UP001162992">
    <property type="component" value="Chromosome 17"/>
</dbReference>
<gene>
    <name evidence="1" type="ORF">O6H91_17G056400</name>
</gene>
<proteinExistence type="predicted"/>
<comment type="caution">
    <text evidence="1">The sequence shown here is derived from an EMBL/GenBank/DDBJ whole genome shotgun (WGS) entry which is preliminary data.</text>
</comment>